<dbReference type="Pfam" id="PF12833">
    <property type="entry name" value="HTH_18"/>
    <property type="match status" value="1"/>
</dbReference>
<accession>A0A5R9L445</accession>
<protein>
    <recommendedName>
        <fullName evidence="2">histidine kinase</fullName>
        <ecNumber evidence="2">2.7.13.3</ecNumber>
    </recommendedName>
</protein>
<keyword evidence="9" id="KW-0175">Coiled coil</keyword>
<dbReference type="Pfam" id="PF00072">
    <property type="entry name" value="Response_reg"/>
    <property type="match status" value="1"/>
</dbReference>
<evidence type="ECO:0000256" key="4">
    <source>
        <dbReference type="ARBA" id="ARBA00022679"/>
    </source>
</evidence>
<evidence type="ECO:0000256" key="7">
    <source>
        <dbReference type="ARBA" id="ARBA00023163"/>
    </source>
</evidence>
<keyword evidence="5" id="KW-0418">Kinase</keyword>
<keyword evidence="10" id="KW-0812">Transmembrane</keyword>
<dbReference type="SUPFAM" id="SSF55874">
    <property type="entry name" value="ATPase domain of HSP90 chaperone/DNA topoisomerase II/histidine kinase"/>
    <property type="match status" value="1"/>
</dbReference>
<dbReference type="SUPFAM" id="SSF46689">
    <property type="entry name" value="Homeodomain-like"/>
    <property type="match status" value="1"/>
</dbReference>
<evidence type="ECO:0000256" key="6">
    <source>
        <dbReference type="ARBA" id="ARBA00023015"/>
    </source>
</evidence>
<evidence type="ECO:0000259" key="11">
    <source>
        <dbReference type="PROSITE" id="PS01124"/>
    </source>
</evidence>
<sequence>MLRNRILCSIGLLAFAVINAAWGQSVKKPIRVIGTRDGLPQSFVSGLVQDANGFVWIGTLNGVARYDGINFKIFRNAIGDTCTISSNVILSMTSDTRRNIWIEHASGQIDLLDPVSEQVSRVTSHALFRKNPIRLIRRGWLGDVKNHLWVFKRGDGVYRFDFDKNKVAHFAKSGGHFASDTLRGILEDRQKRIWILDQHAISYLDTATQKFKTIRIPYELDFGHHTDSDGEVVSLFERKSGEIMFSDRDRLFFYQPKSGTFRYKTLLKKAPAGIRTIQRGPDEKEYFETEGNVYRYDDRAGIVRLAEIENPKHWETPSFLVDDSGLIWLGTNAAGIHQIDLATPLFESQPTLNSFHQDVLRQELHIDLAWMANWPIENQNFAGSSYVTRSTYDRQGRLWLGLRNKVGYYDPASKKLVLLPEVPGVSDPGDLVLGIRGMSFAPDGTLWVVGDNGKTLYFDFPGNKWLPFMDSQELRKVAGPAAVVVDCHVDDHQIFLTTSNGGGLLIVDKVTKKIRRLRQAGRNVLMEDLLLGSAGDPTRKDLLWIGSYSGLILVNKKTLQTRVFSMRDGLPDNTIYGMLTDKSGYFWLSTNKGLCRFHPVTHKIQTFLSDDGLPDDEFNRFHALKLPDGRLAFGGTAGWTIFDPNAMQADTYRPQVAFTNLKINNIDASQYDNLMMLPGELNTSKTLSLPYDQNSLSFEFAGLEFNRPKRLKYRYQLVGYDNDWILADDSPVASYTRLPAGEYQLRINASNTTGQWSSHIRELTLRIRPPFWLTWWAHCFYAIVVAVMIWAYARYLANRERLRQEIIIKNREAEQLKTLDSLKTRFFSNITHEFRTPLTLILTPVQRLKPTLNGTEQQRWLSAIERNANQLLRLINQLLDLSKLESGNLKVNEALGNPGRFLEELVSSFIHEAEAKNIFLVFKQSGDAGNYWFDPDKLEQIVSNLVANAIKFTPKGGEVQIALNAQNGQVEIEVCDSGVGISEEKIPHIFNRFFRVETPAVPGQYTTGSGIGLSIVKELVELQGGAILVESPPAGQGFWRTRFLVTLPYRRSEDNMAWEVRPEPGNIAPAFYSKIDTTNPEQSAESPTVLLVEDNAELADFIADSLSENYTILRASNGVEGLDLAIETMPDLVLSDVLMPEMDGFEFCNKLKNDERTNHIPVILLTALSSFDDKIEGLTIGADDYLTKPFHIQELQLRVGNLLERQQQLRNKLRSEVNSPAEEKLVQEPTLHDMFIRKLYSIIEERLDDSLFGVEDLAAEIGMSRASLHRKVKSLTGTSPGDLMRNYRLKRAAQFLRQGYNSSETAFKTGFDSASYFSKCFKDFYQVTPNEFA</sequence>
<feature type="domain" description="Histidine kinase" evidence="12">
    <location>
        <begin position="829"/>
        <end position="1051"/>
    </location>
</feature>
<evidence type="ECO:0000256" key="1">
    <source>
        <dbReference type="ARBA" id="ARBA00000085"/>
    </source>
</evidence>
<dbReference type="SUPFAM" id="SSF63829">
    <property type="entry name" value="Calcium-dependent phosphotriesterase"/>
    <property type="match status" value="1"/>
</dbReference>
<dbReference type="PROSITE" id="PS01124">
    <property type="entry name" value="HTH_ARAC_FAMILY_2"/>
    <property type="match status" value="1"/>
</dbReference>
<comment type="catalytic activity">
    <reaction evidence="1">
        <text>ATP + protein L-histidine = ADP + protein N-phospho-L-histidine.</text>
        <dbReference type="EC" id="2.7.13.3"/>
    </reaction>
</comment>
<feature type="domain" description="HTH araC/xylS-type" evidence="11">
    <location>
        <begin position="1237"/>
        <end position="1333"/>
    </location>
</feature>
<dbReference type="Pfam" id="PF07494">
    <property type="entry name" value="Reg_prop"/>
    <property type="match status" value="2"/>
</dbReference>
<dbReference type="Pfam" id="PF07495">
    <property type="entry name" value="Y_Y_Y"/>
    <property type="match status" value="1"/>
</dbReference>
<dbReference type="GO" id="GO:0043565">
    <property type="term" value="F:sequence-specific DNA binding"/>
    <property type="evidence" value="ECO:0007669"/>
    <property type="project" value="InterPro"/>
</dbReference>
<dbReference type="EC" id="2.7.13.3" evidence="2"/>
<feature type="transmembrane region" description="Helical" evidence="10">
    <location>
        <begin position="772"/>
        <end position="793"/>
    </location>
</feature>
<name>A0A5R9L445_9BACT</name>
<dbReference type="Proteomes" id="UP000306402">
    <property type="component" value="Unassembled WGS sequence"/>
</dbReference>
<keyword evidence="15" id="KW-1185">Reference proteome</keyword>
<dbReference type="FunFam" id="2.60.40.10:FF:000791">
    <property type="entry name" value="Two-component system sensor histidine kinase/response regulator"/>
    <property type="match status" value="1"/>
</dbReference>
<keyword evidence="10" id="KW-0472">Membrane</keyword>
<dbReference type="InterPro" id="IPR003594">
    <property type="entry name" value="HATPase_dom"/>
</dbReference>
<dbReference type="SMART" id="SM00387">
    <property type="entry name" value="HATPase_c"/>
    <property type="match status" value="1"/>
</dbReference>
<dbReference type="EMBL" id="VCEJ01000002">
    <property type="protein sequence ID" value="TLV03323.1"/>
    <property type="molecule type" value="Genomic_DNA"/>
</dbReference>
<dbReference type="PANTHER" id="PTHR43547:SF2">
    <property type="entry name" value="HYBRID SIGNAL TRANSDUCTION HISTIDINE KINASE C"/>
    <property type="match status" value="1"/>
</dbReference>
<gene>
    <name evidence="14" type="ORF">FEN17_06845</name>
</gene>
<dbReference type="InterPro" id="IPR018060">
    <property type="entry name" value="HTH_AraC"/>
</dbReference>
<dbReference type="FunFam" id="1.10.287.130:FF:000045">
    <property type="entry name" value="Two-component system sensor histidine kinase/response regulator"/>
    <property type="match status" value="1"/>
</dbReference>
<dbReference type="GO" id="GO:0000155">
    <property type="term" value="F:phosphorelay sensor kinase activity"/>
    <property type="evidence" value="ECO:0007669"/>
    <property type="project" value="InterPro"/>
</dbReference>
<dbReference type="Gene3D" id="3.40.50.2300">
    <property type="match status" value="1"/>
</dbReference>
<evidence type="ECO:0000313" key="15">
    <source>
        <dbReference type="Proteomes" id="UP000306402"/>
    </source>
</evidence>
<dbReference type="InterPro" id="IPR004358">
    <property type="entry name" value="Sig_transdc_His_kin-like_C"/>
</dbReference>
<dbReference type="CDD" id="cd00082">
    <property type="entry name" value="HisKA"/>
    <property type="match status" value="1"/>
</dbReference>
<dbReference type="InterPro" id="IPR009057">
    <property type="entry name" value="Homeodomain-like_sf"/>
</dbReference>
<dbReference type="FunFam" id="3.30.565.10:FF:000006">
    <property type="entry name" value="Sensor histidine kinase WalK"/>
    <property type="match status" value="1"/>
</dbReference>
<dbReference type="InterPro" id="IPR003661">
    <property type="entry name" value="HisK_dim/P_dom"/>
</dbReference>
<dbReference type="PROSITE" id="PS50109">
    <property type="entry name" value="HIS_KIN"/>
    <property type="match status" value="1"/>
</dbReference>
<dbReference type="SUPFAM" id="SSF52172">
    <property type="entry name" value="CheY-like"/>
    <property type="match status" value="1"/>
</dbReference>
<evidence type="ECO:0000259" key="13">
    <source>
        <dbReference type="PROSITE" id="PS50110"/>
    </source>
</evidence>
<keyword evidence="4" id="KW-0808">Transferase</keyword>
<dbReference type="RefSeq" id="WP_138364531.1">
    <property type="nucleotide sequence ID" value="NZ_VCEJ01000002.1"/>
</dbReference>
<feature type="domain" description="Response regulatory" evidence="13">
    <location>
        <begin position="1088"/>
        <end position="1203"/>
    </location>
</feature>
<dbReference type="InterPro" id="IPR001789">
    <property type="entry name" value="Sig_transdc_resp-reg_receiver"/>
</dbReference>
<dbReference type="PANTHER" id="PTHR43547">
    <property type="entry name" value="TWO-COMPONENT HISTIDINE KINASE"/>
    <property type="match status" value="1"/>
</dbReference>
<dbReference type="InterPro" id="IPR011110">
    <property type="entry name" value="Reg_prop"/>
</dbReference>
<keyword evidence="3 8" id="KW-0597">Phosphoprotein</keyword>
<proteinExistence type="predicted"/>
<evidence type="ECO:0000256" key="10">
    <source>
        <dbReference type="SAM" id="Phobius"/>
    </source>
</evidence>
<organism evidence="14 15">
    <name type="scientific">Dyadobacter luticola</name>
    <dbReference type="NCBI Taxonomy" id="1979387"/>
    <lineage>
        <taxon>Bacteria</taxon>
        <taxon>Pseudomonadati</taxon>
        <taxon>Bacteroidota</taxon>
        <taxon>Cytophagia</taxon>
        <taxon>Cytophagales</taxon>
        <taxon>Spirosomataceae</taxon>
        <taxon>Dyadobacter</taxon>
    </lineage>
</organism>
<dbReference type="CDD" id="cd17574">
    <property type="entry name" value="REC_OmpR"/>
    <property type="match status" value="1"/>
</dbReference>
<evidence type="ECO:0000256" key="8">
    <source>
        <dbReference type="PROSITE-ProRule" id="PRU00169"/>
    </source>
</evidence>
<dbReference type="PRINTS" id="PR00344">
    <property type="entry name" value="BCTRLSENSOR"/>
</dbReference>
<dbReference type="InterPro" id="IPR015943">
    <property type="entry name" value="WD40/YVTN_repeat-like_dom_sf"/>
</dbReference>
<dbReference type="InterPro" id="IPR013783">
    <property type="entry name" value="Ig-like_fold"/>
</dbReference>
<evidence type="ECO:0000256" key="9">
    <source>
        <dbReference type="SAM" id="Coils"/>
    </source>
</evidence>
<dbReference type="InterPro" id="IPR005467">
    <property type="entry name" value="His_kinase_dom"/>
</dbReference>
<dbReference type="InterPro" id="IPR036097">
    <property type="entry name" value="HisK_dim/P_sf"/>
</dbReference>
<dbReference type="GO" id="GO:0003700">
    <property type="term" value="F:DNA-binding transcription factor activity"/>
    <property type="evidence" value="ECO:0007669"/>
    <property type="project" value="InterPro"/>
</dbReference>
<evidence type="ECO:0000259" key="12">
    <source>
        <dbReference type="PROSITE" id="PS50109"/>
    </source>
</evidence>
<dbReference type="Gene3D" id="1.10.287.130">
    <property type="match status" value="1"/>
</dbReference>
<evidence type="ECO:0000256" key="5">
    <source>
        <dbReference type="ARBA" id="ARBA00022777"/>
    </source>
</evidence>
<reference evidence="14 15" key="1">
    <citation type="submission" date="2019-05" db="EMBL/GenBank/DDBJ databases">
        <authorList>
            <person name="Qu J.-H."/>
        </authorList>
    </citation>
    <scope>NUCLEOTIDE SEQUENCE [LARGE SCALE GENOMIC DNA]</scope>
    <source>
        <strain evidence="14 15">T17</strain>
    </source>
</reference>
<dbReference type="Pfam" id="PF02518">
    <property type="entry name" value="HATPase_c"/>
    <property type="match status" value="1"/>
</dbReference>
<evidence type="ECO:0000256" key="3">
    <source>
        <dbReference type="ARBA" id="ARBA00022553"/>
    </source>
</evidence>
<keyword evidence="6" id="KW-0805">Transcription regulation</keyword>
<dbReference type="PROSITE" id="PS50110">
    <property type="entry name" value="RESPONSE_REGULATORY"/>
    <property type="match status" value="1"/>
</dbReference>
<dbReference type="Gene3D" id="1.10.10.60">
    <property type="entry name" value="Homeodomain-like"/>
    <property type="match status" value="1"/>
</dbReference>
<keyword evidence="7" id="KW-0804">Transcription</keyword>
<feature type="modified residue" description="4-aspartylphosphate" evidence="8">
    <location>
        <position position="1136"/>
    </location>
</feature>
<dbReference type="InterPro" id="IPR011006">
    <property type="entry name" value="CheY-like_superfamily"/>
</dbReference>
<comment type="caution">
    <text evidence="14">The sequence shown here is derived from an EMBL/GenBank/DDBJ whole genome shotgun (WGS) entry which is preliminary data.</text>
</comment>
<feature type="coiled-coil region" evidence="9">
    <location>
        <begin position="792"/>
        <end position="819"/>
    </location>
</feature>
<keyword evidence="10" id="KW-1133">Transmembrane helix</keyword>
<dbReference type="SMART" id="SM00448">
    <property type="entry name" value="REC"/>
    <property type="match status" value="1"/>
</dbReference>
<dbReference type="Gene3D" id="2.60.40.10">
    <property type="entry name" value="Immunoglobulins"/>
    <property type="match status" value="1"/>
</dbReference>
<dbReference type="Gene3D" id="2.130.10.10">
    <property type="entry name" value="YVTN repeat-like/Quinoprotein amine dehydrogenase"/>
    <property type="match status" value="2"/>
</dbReference>
<dbReference type="Pfam" id="PF00512">
    <property type="entry name" value="HisKA"/>
    <property type="match status" value="1"/>
</dbReference>
<dbReference type="SUPFAM" id="SSF47384">
    <property type="entry name" value="Homodimeric domain of signal transducing histidine kinase"/>
    <property type="match status" value="1"/>
</dbReference>
<dbReference type="SUPFAM" id="SSF63825">
    <property type="entry name" value="YWTD domain"/>
    <property type="match status" value="1"/>
</dbReference>
<dbReference type="InterPro" id="IPR011123">
    <property type="entry name" value="Y_Y_Y"/>
</dbReference>
<evidence type="ECO:0000313" key="14">
    <source>
        <dbReference type="EMBL" id="TLV03323.1"/>
    </source>
</evidence>
<dbReference type="SUPFAM" id="SSF101898">
    <property type="entry name" value="NHL repeat"/>
    <property type="match status" value="1"/>
</dbReference>
<dbReference type="Gene3D" id="3.30.565.10">
    <property type="entry name" value="Histidine kinase-like ATPase, C-terminal domain"/>
    <property type="match status" value="1"/>
</dbReference>
<dbReference type="SMART" id="SM00342">
    <property type="entry name" value="HTH_ARAC"/>
    <property type="match status" value="1"/>
</dbReference>
<dbReference type="OrthoDB" id="9797097at2"/>
<dbReference type="SMART" id="SM00388">
    <property type="entry name" value="HisKA"/>
    <property type="match status" value="1"/>
</dbReference>
<dbReference type="InterPro" id="IPR036890">
    <property type="entry name" value="HATPase_C_sf"/>
</dbReference>
<evidence type="ECO:0000256" key="2">
    <source>
        <dbReference type="ARBA" id="ARBA00012438"/>
    </source>
</evidence>